<dbReference type="Proteomes" id="UP000759103">
    <property type="component" value="Unassembled WGS sequence"/>
</dbReference>
<gene>
    <name evidence="2" type="ORF">KZ820_20805</name>
</gene>
<dbReference type="RefSeq" id="WP_219750713.1">
    <property type="nucleotide sequence ID" value="NZ_JAHXZN010000016.1"/>
</dbReference>
<feature type="transmembrane region" description="Helical" evidence="1">
    <location>
        <begin position="31"/>
        <end position="48"/>
    </location>
</feature>
<name>A0ABS7BUB4_9SPHN</name>
<evidence type="ECO:0000256" key="1">
    <source>
        <dbReference type="SAM" id="Phobius"/>
    </source>
</evidence>
<protein>
    <submittedName>
        <fullName evidence="2">Uncharacterized protein</fullName>
    </submittedName>
</protein>
<evidence type="ECO:0000313" key="3">
    <source>
        <dbReference type="Proteomes" id="UP000759103"/>
    </source>
</evidence>
<sequence>MIDVLFYCGMTVALFSGGGYAVGMVRIQVAVFPAILGVVAMLLAILLSS</sequence>
<dbReference type="EMBL" id="JAHXZN010000016">
    <property type="protein sequence ID" value="MBW6533189.1"/>
    <property type="molecule type" value="Genomic_DNA"/>
</dbReference>
<reference evidence="2 3" key="1">
    <citation type="submission" date="2021-07" db="EMBL/GenBank/DDBJ databases">
        <title>Sphingomonas sp.</title>
        <authorList>
            <person name="Feng G."/>
            <person name="Li J."/>
            <person name="Pan M."/>
        </authorList>
    </citation>
    <scope>NUCLEOTIDE SEQUENCE [LARGE SCALE GENOMIC DNA]</scope>
    <source>
        <strain evidence="2 3">RRHST34</strain>
    </source>
</reference>
<comment type="caution">
    <text evidence="2">The sequence shown here is derived from an EMBL/GenBank/DDBJ whole genome shotgun (WGS) entry which is preliminary data.</text>
</comment>
<keyword evidence="1" id="KW-1133">Transmembrane helix</keyword>
<keyword evidence="1" id="KW-0472">Membrane</keyword>
<organism evidence="2 3">
    <name type="scientific">Sphingomonas citri</name>
    <dbReference type="NCBI Taxonomy" id="2862499"/>
    <lineage>
        <taxon>Bacteria</taxon>
        <taxon>Pseudomonadati</taxon>
        <taxon>Pseudomonadota</taxon>
        <taxon>Alphaproteobacteria</taxon>
        <taxon>Sphingomonadales</taxon>
        <taxon>Sphingomonadaceae</taxon>
        <taxon>Sphingomonas</taxon>
    </lineage>
</organism>
<evidence type="ECO:0000313" key="2">
    <source>
        <dbReference type="EMBL" id="MBW6533189.1"/>
    </source>
</evidence>
<keyword evidence="1" id="KW-0812">Transmembrane</keyword>
<keyword evidence="3" id="KW-1185">Reference proteome</keyword>
<accession>A0ABS7BUB4</accession>
<proteinExistence type="predicted"/>